<dbReference type="AlphaFoldDB" id="A0A382BTK4"/>
<sequence>SRATAWARSICSIPTVTLPSATLRLLKRFGNWQSGQSKAEGIGHWSGS</sequence>
<evidence type="ECO:0000313" key="1">
    <source>
        <dbReference type="EMBL" id="SVB17146.1"/>
    </source>
</evidence>
<proteinExistence type="predicted"/>
<name>A0A382BTK4_9ZZZZ</name>
<feature type="non-terminal residue" evidence="1">
    <location>
        <position position="1"/>
    </location>
</feature>
<protein>
    <submittedName>
        <fullName evidence="1">Uncharacterized protein</fullName>
    </submittedName>
</protein>
<feature type="non-terminal residue" evidence="1">
    <location>
        <position position="48"/>
    </location>
</feature>
<gene>
    <name evidence="1" type="ORF">METZ01_LOCUS170000</name>
</gene>
<organism evidence="1">
    <name type="scientific">marine metagenome</name>
    <dbReference type="NCBI Taxonomy" id="408172"/>
    <lineage>
        <taxon>unclassified sequences</taxon>
        <taxon>metagenomes</taxon>
        <taxon>ecological metagenomes</taxon>
    </lineage>
</organism>
<accession>A0A382BTK4</accession>
<reference evidence="1" key="1">
    <citation type="submission" date="2018-05" db="EMBL/GenBank/DDBJ databases">
        <authorList>
            <person name="Lanie J.A."/>
            <person name="Ng W.-L."/>
            <person name="Kazmierczak K.M."/>
            <person name="Andrzejewski T.M."/>
            <person name="Davidsen T.M."/>
            <person name="Wayne K.J."/>
            <person name="Tettelin H."/>
            <person name="Glass J.I."/>
            <person name="Rusch D."/>
            <person name="Podicherti R."/>
            <person name="Tsui H.-C.T."/>
            <person name="Winkler M.E."/>
        </authorList>
    </citation>
    <scope>NUCLEOTIDE SEQUENCE</scope>
</reference>
<dbReference type="EMBL" id="UINC01031309">
    <property type="protein sequence ID" value="SVB17146.1"/>
    <property type="molecule type" value="Genomic_DNA"/>
</dbReference>